<protein>
    <submittedName>
        <fullName evidence="2">RND transporter</fullName>
    </submittedName>
</protein>
<dbReference type="AlphaFoldDB" id="A0A2H6K962"/>
<sequence>MAGLWGAFTSFVSGTVSAVKNTVSRIATRSVTSMASEAMQVIMTSENLEKAIKSEAGDKVVSGVILVIMWHIWLTYFVPLILAKGFCVALVFSIYYYGWLGRFRARFFRGLTLFLEVLLYCCWKVWKALLALVEYAYASGNAEGYGKLRGYGYSPLVFDSHDVH</sequence>
<evidence type="ECO:0000313" key="2">
    <source>
        <dbReference type="EMBL" id="GBE59520.1"/>
    </source>
</evidence>
<dbReference type="GeneID" id="39873290"/>
<keyword evidence="1" id="KW-0472">Membrane</keyword>
<comment type="caution">
    <text evidence="2">The sequence shown here is derived from an EMBL/GenBank/DDBJ whole genome shotgun (WGS) entry which is preliminary data.</text>
</comment>
<dbReference type="RefSeq" id="XP_028865763.1">
    <property type="nucleotide sequence ID" value="XM_029009930.1"/>
</dbReference>
<keyword evidence="1" id="KW-0812">Transmembrane</keyword>
<name>A0A2H6K962_9APIC</name>
<feature type="transmembrane region" description="Helical" evidence="1">
    <location>
        <begin position="73"/>
        <end position="95"/>
    </location>
</feature>
<evidence type="ECO:0000313" key="3">
    <source>
        <dbReference type="Proteomes" id="UP000236319"/>
    </source>
</evidence>
<proteinExistence type="predicted"/>
<evidence type="ECO:0000256" key="1">
    <source>
        <dbReference type="SAM" id="Phobius"/>
    </source>
</evidence>
<keyword evidence="3" id="KW-1185">Reference proteome</keyword>
<accession>A0A2H6K962</accession>
<dbReference type="VEuPathDB" id="PiroplasmaDB:BOVATA_010130"/>
<dbReference type="OrthoDB" id="10410846at2759"/>
<reference evidence="2 3" key="1">
    <citation type="journal article" date="2017" name="BMC Genomics">
        <title>Whole-genome assembly of Babesia ovata and comparative genomics between closely related pathogens.</title>
        <authorList>
            <person name="Yamagishi J."/>
            <person name="Asada M."/>
            <person name="Hakimi H."/>
            <person name="Tanaka T.Q."/>
            <person name="Sugimoto C."/>
            <person name="Kawazu S."/>
        </authorList>
    </citation>
    <scope>NUCLEOTIDE SEQUENCE [LARGE SCALE GENOMIC DNA]</scope>
    <source>
        <strain evidence="2 3">Miyake</strain>
    </source>
</reference>
<dbReference type="Proteomes" id="UP000236319">
    <property type="component" value="Unassembled WGS sequence"/>
</dbReference>
<keyword evidence="1" id="KW-1133">Transmembrane helix</keyword>
<gene>
    <name evidence="2" type="ORF">BOVATA_010130</name>
</gene>
<dbReference type="EMBL" id="BDSA01000001">
    <property type="protein sequence ID" value="GBE59520.1"/>
    <property type="molecule type" value="Genomic_DNA"/>
</dbReference>
<organism evidence="2 3">
    <name type="scientific">Babesia ovata</name>
    <dbReference type="NCBI Taxonomy" id="189622"/>
    <lineage>
        <taxon>Eukaryota</taxon>
        <taxon>Sar</taxon>
        <taxon>Alveolata</taxon>
        <taxon>Apicomplexa</taxon>
        <taxon>Aconoidasida</taxon>
        <taxon>Piroplasmida</taxon>
        <taxon>Babesiidae</taxon>
        <taxon>Babesia</taxon>
    </lineage>
</organism>